<keyword evidence="1" id="KW-1133">Transmembrane helix</keyword>
<accession>D5GHN6</accession>
<evidence type="ECO:0000313" key="3">
    <source>
        <dbReference type="Proteomes" id="UP000006911"/>
    </source>
</evidence>
<name>D5GHN6_TUBMM</name>
<proteinExistence type="predicted"/>
<organism evidence="2 3">
    <name type="scientific">Tuber melanosporum (strain Mel28)</name>
    <name type="common">Perigord black truffle</name>
    <dbReference type="NCBI Taxonomy" id="656061"/>
    <lineage>
        <taxon>Eukaryota</taxon>
        <taxon>Fungi</taxon>
        <taxon>Dikarya</taxon>
        <taxon>Ascomycota</taxon>
        <taxon>Pezizomycotina</taxon>
        <taxon>Pezizomycetes</taxon>
        <taxon>Pezizales</taxon>
        <taxon>Tuberaceae</taxon>
        <taxon>Tuber</taxon>
    </lineage>
</organism>
<keyword evidence="1" id="KW-0812">Transmembrane</keyword>
<protein>
    <submittedName>
        <fullName evidence="2">(Perigord truffle) hypothetical protein</fullName>
    </submittedName>
</protein>
<keyword evidence="3" id="KW-1185">Reference proteome</keyword>
<evidence type="ECO:0000313" key="2">
    <source>
        <dbReference type="EMBL" id="CAZ84066.1"/>
    </source>
</evidence>
<keyword evidence="1" id="KW-0472">Membrane</keyword>
<evidence type="ECO:0000256" key="1">
    <source>
        <dbReference type="SAM" id="Phobius"/>
    </source>
</evidence>
<feature type="transmembrane region" description="Helical" evidence="1">
    <location>
        <begin position="46"/>
        <end position="63"/>
    </location>
</feature>
<dbReference type="InParanoid" id="D5GHN6"/>
<gene>
    <name evidence="2" type="ORF">GSTUM_00008060001</name>
</gene>
<dbReference type="KEGG" id="tml:GSTUM_00008060001"/>
<dbReference type="HOGENOM" id="CLU_1972078_0_0_1"/>
<reference evidence="2 3" key="1">
    <citation type="journal article" date="2010" name="Nature">
        <title>Perigord black truffle genome uncovers evolutionary origins and mechanisms of symbiosis.</title>
        <authorList>
            <person name="Martin F."/>
            <person name="Kohler A."/>
            <person name="Murat C."/>
            <person name="Balestrini R."/>
            <person name="Coutinho P.M."/>
            <person name="Jaillon O."/>
            <person name="Montanini B."/>
            <person name="Morin E."/>
            <person name="Noel B."/>
            <person name="Percudani R."/>
            <person name="Porcel B."/>
            <person name="Rubini A."/>
            <person name="Amicucci A."/>
            <person name="Amselem J."/>
            <person name="Anthouard V."/>
            <person name="Arcioni S."/>
            <person name="Artiguenave F."/>
            <person name="Aury J.M."/>
            <person name="Ballario P."/>
            <person name="Bolchi A."/>
            <person name="Brenna A."/>
            <person name="Brun A."/>
            <person name="Buee M."/>
            <person name="Cantarel B."/>
            <person name="Chevalier G."/>
            <person name="Couloux A."/>
            <person name="Da Silva C."/>
            <person name="Denoeud F."/>
            <person name="Duplessis S."/>
            <person name="Ghignone S."/>
            <person name="Hilselberger B."/>
            <person name="Iotti M."/>
            <person name="Marcais B."/>
            <person name="Mello A."/>
            <person name="Miranda M."/>
            <person name="Pacioni G."/>
            <person name="Quesneville H."/>
            <person name="Riccioni C."/>
            <person name="Ruotolo R."/>
            <person name="Splivallo R."/>
            <person name="Stocchi V."/>
            <person name="Tisserant E."/>
            <person name="Viscomi A.R."/>
            <person name="Zambonelli A."/>
            <person name="Zampieri E."/>
            <person name="Henrissat B."/>
            <person name="Lebrun M.H."/>
            <person name="Paolocci F."/>
            <person name="Bonfante P."/>
            <person name="Ottonello S."/>
            <person name="Wincker P."/>
        </authorList>
    </citation>
    <scope>NUCLEOTIDE SEQUENCE [LARGE SCALE GENOMIC DNA]</scope>
    <source>
        <strain evidence="2 3">Mel28</strain>
    </source>
</reference>
<dbReference type="EMBL" id="FN430320">
    <property type="protein sequence ID" value="CAZ84066.1"/>
    <property type="molecule type" value="Genomic_DNA"/>
</dbReference>
<dbReference type="AlphaFoldDB" id="D5GHN6"/>
<dbReference type="Proteomes" id="UP000006911">
    <property type="component" value="Unassembled WGS sequence"/>
</dbReference>
<sequence>MCAIYLFLFLFSIFYFSHDCLNYRKLPFMMGLDWLGYIYRQERSSFFFLFFFFLIIFFSSFILDTAWRSSFCRGFSVFPSFYHSEVLSVVRLSYYFTYIIPIPLFSKLFFYYPSHAHRTLVIIFVSS</sequence>
<feature type="transmembrane region" description="Helical" evidence="1">
    <location>
        <begin position="92"/>
        <end position="112"/>
    </location>
</feature>